<accession>A0A0F6QV85</accession>
<evidence type="ECO:0000256" key="4">
    <source>
        <dbReference type="ARBA" id="ARBA00022989"/>
    </source>
</evidence>
<name>A0A0F6QV85_9CORY</name>
<dbReference type="InterPro" id="IPR003838">
    <property type="entry name" value="ABC3_permease_C"/>
</dbReference>
<organism evidence="8 9">
    <name type="scientific">Corynebacterium camporealensis</name>
    <dbReference type="NCBI Taxonomy" id="161896"/>
    <lineage>
        <taxon>Bacteria</taxon>
        <taxon>Bacillati</taxon>
        <taxon>Actinomycetota</taxon>
        <taxon>Actinomycetes</taxon>
        <taxon>Mycobacteriales</taxon>
        <taxon>Corynebacteriaceae</taxon>
        <taxon>Corynebacterium</taxon>
    </lineage>
</organism>
<feature type="transmembrane region" description="Helical" evidence="6">
    <location>
        <begin position="217"/>
        <end position="237"/>
    </location>
</feature>
<proteinExistence type="predicted"/>
<evidence type="ECO:0000313" key="9">
    <source>
        <dbReference type="Proteomes" id="UP000033566"/>
    </source>
</evidence>
<comment type="subcellular location">
    <subcellularLocation>
        <location evidence="1">Cell membrane</location>
        <topology evidence="1">Multi-pass membrane protein</topology>
    </subcellularLocation>
</comment>
<feature type="transmembrane region" description="Helical" evidence="6">
    <location>
        <begin position="176"/>
        <end position="196"/>
    </location>
</feature>
<sequence>MKLSTLTWDLQKSGIQNRSGNGTVSILAIIAIAVGSAVSFLVAAGAWMFLQRWAHPELLSPAGQVMAVYDNGTTNPIWLLLAVLACAVMIPAVISLVSQATVLGAAGRERRLATLRLIGLSAGDVTRMTMLETAVQAIIGIVLGLGMYFLTLPLYLGLEFQATPIESDDLIGPWGLYSVVAVVLFLLCEFSAFLGMQRVRVTPLGVSRQQMPKSMHWSRLVAFVVVVVVAAVVGSQFDAGLVVLSMVVILGITLFLQVLALNLVMPWALQLSGRLASALPGTAHYVAARRVATNGRKAWSRCGSVAFFGFIAGLLVISPFGEDDFAHSLNADEQASVIFGDIARGGVLVLIFGFIIAALSIFVGQAKEVYDSAGLNQALSRLGVQRGFHFRVNFFEVFGPVVLVSVVGFLVGAIFCFATFMGAGDMSVGARVMNSFLLLGAGWAVVLLALLAVVPLRNRVIDRVSRKND</sequence>
<feature type="transmembrane region" description="Helical" evidence="6">
    <location>
        <begin position="298"/>
        <end position="317"/>
    </location>
</feature>
<evidence type="ECO:0000256" key="2">
    <source>
        <dbReference type="ARBA" id="ARBA00022475"/>
    </source>
</evidence>
<feature type="transmembrane region" description="Helical" evidence="6">
    <location>
        <begin position="337"/>
        <end position="363"/>
    </location>
</feature>
<keyword evidence="3 6" id="KW-0812">Transmembrane</keyword>
<dbReference type="AlphaFoldDB" id="A0A0F6QV85"/>
<gene>
    <name evidence="8" type="ORF">UL81_03605</name>
</gene>
<dbReference type="Proteomes" id="UP000033566">
    <property type="component" value="Chromosome"/>
</dbReference>
<keyword evidence="2" id="KW-1003">Cell membrane</keyword>
<dbReference type="PATRIC" id="fig|161896.4.peg.708"/>
<feature type="transmembrane region" description="Helical" evidence="6">
    <location>
        <begin position="77"/>
        <end position="106"/>
    </location>
</feature>
<feature type="transmembrane region" description="Helical" evidence="6">
    <location>
        <begin position="243"/>
        <end position="264"/>
    </location>
</feature>
<evidence type="ECO:0000256" key="1">
    <source>
        <dbReference type="ARBA" id="ARBA00004651"/>
    </source>
</evidence>
<feature type="transmembrane region" description="Helical" evidence="6">
    <location>
        <begin position="435"/>
        <end position="456"/>
    </location>
</feature>
<evidence type="ECO:0000256" key="5">
    <source>
        <dbReference type="ARBA" id="ARBA00023136"/>
    </source>
</evidence>
<evidence type="ECO:0000259" key="7">
    <source>
        <dbReference type="Pfam" id="PF02687"/>
    </source>
</evidence>
<dbReference type="EMBL" id="CP011311">
    <property type="protein sequence ID" value="AKE38697.1"/>
    <property type="molecule type" value="Genomic_DNA"/>
</dbReference>
<evidence type="ECO:0000256" key="6">
    <source>
        <dbReference type="SAM" id="Phobius"/>
    </source>
</evidence>
<dbReference type="HOGENOM" id="CLU_019122_1_0_11"/>
<feature type="transmembrane region" description="Helical" evidence="6">
    <location>
        <begin position="397"/>
        <end position="423"/>
    </location>
</feature>
<reference evidence="8 9" key="1">
    <citation type="journal article" date="2015" name="Genome Announc.">
        <title>Complete Genome Sequence of Corynebacterium camporealensis DSM 44610, Isolated from the Milk of a Manchega Sheep with Subclinical Mastitis.</title>
        <authorList>
            <person name="Ruckert C."/>
            <person name="Albersmeier A."/>
            <person name="Winkler A."/>
            <person name="Tauch A."/>
        </authorList>
    </citation>
    <scope>NUCLEOTIDE SEQUENCE [LARGE SCALE GENOMIC DNA]</scope>
    <source>
        <strain evidence="8 9">DSM 44610</strain>
    </source>
</reference>
<evidence type="ECO:0000256" key="3">
    <source>
        <dbReference type="ARBA" id="ARBA00022692"/>
    </source>
</evidence>
<keyword evidence="4 6" id="KW-1133">Transmembrane helix</keyword>
<feature type="domain" description="ABC3 transporter permease C-terminal" evidence="7">
    <location>
        <begin position="87"/>
        <end position="195"/>
    </location>
</feature>
<dbReference type="KEGG" id="ccj:UL81_03605"/>
<protein>
    <recommendedName>
        <fullName evidence="7">ABC3 transporter permease C-terminal domain-containing protein</fullName>
    </recommendedName>
</protein>
<evidence type="ECO:0000313" key="8">
    <source>
        <dbReference type="EMBL" id="AKE38697.1"/>
    </source>
</evidence>
<feature type="transmembrane region" description="Helical" evidence="6">
    <location>
        <begin position="137"/>
        <end position="156"/>
    </location>
</feature>
<keyword evidence="5 6" id="KW-0472">Membrane</keyword>
<feature type="transmembrane region" description="Helical" evidence="6">
    <location>
        <begin position="21"/>
        <end position="50"/>
    </location>
</feature>
<dbReference type="Pfam" id="PF02687">
    <property type="entry name" value="FtsX"/>
    <property type="match status" value="1"/>
</dbReference>
<dbReference type="GO" id="GO:0005886">
    <property type="term" value="C:plasma membrane"/>
    <property type="evidence" value="ECO:0007669"/>
    <property type="project" value="UniProtKB-SubCell"/>
</dbReference>
<keyword evidence="9" id="KW-1185">Reference proteome</keyword>